<feature type="region of interest" description="Disordered" evidence="1">
    <location>
        <begin position="282"/>
        <end position="301"/>
    </location>
</feature>
<reference evidence="2" key="1">
    <citation type="journal article" date="2008" name="Proc. R. Soc. B">
        <title>Searching for candidate speciation genes using a proteomic approach: seminal proteins in field crickets.</title>
        <authorList>
            <person name="Andres J.A."/>
            <person name="Maroja L.S."/>
            <person name="Harrison R.G."/>
        </authorList>
    </citation>
    <scope>NUCLEOTIDE SEQUENCE</scope>
    <source>
        <strain evidence="2">Ns334E_f</strain>
    </source>
</reference>
<protein>
    <submittedName>
        <fullName evidence="2">Accessory gland protein</fullName>
    </submittedName>
</protein>
<organism evidence="2">
    <name type="scientific">Gryllus firmus</name>
    <name type="common">Sand field cricket</name>
    <dbReference type="NCBI Taxonomy" id="7000"/>
    <lineage>
        <taxon>Eukaryota</taxon>
        <taxon>Metazoa</taxon>
        <taxon>Ecdysozoa</taxon>
        <taxon>Arthropoda</taxon>
        <taxon>Hexapoda</taxon>
        <taxon>Insecta</taxon>
        <taxon>Pterygota</taxon>
        <taxon>Neoptera</taxon>
        <taxon>Polyneoptera</taxon>
        <taxon>Orthoptera</taxon>
        <taxon>Ensifera</taxon>
        <taxon>Gryllidea</taxon>
        <taxon>Grylloidea</taxon>
        <taxon>Gryllidae</taxon>
        <taxon>Gryllinae</taxon>
        <taxon>Gryllus</taxon>
    </lineage>
</organism>
<dbReference type="EMBL" id="EU669792">
    <property type="protein sequence ID" value="ACD69550.1"/>
    <property type="molecule type" value="mRNA"/>
</dbReference>
<name>B3GCB1_GRYFI</name>
<sequence length="319" mass="36518">MEGPGFAVENGGSRTGVNSRLFNMKRFVTNVDNPDLYNIQTNFDQKNVEGKIIEVLLSLCLEIPVPVFSETFDLVCNAIFSREPESKFINEYNMFSENLPVKNSKGVISRLFNMKRSFANVDFPDLYNIQTNFDQKNIEGKIIELLYTFCLEIPGPFSSETFDLVCNLIFSREPESEFGNGYNPFDQYEPVTSKRGVFIQDMEEEKNAGKVVLGDNKYSYAVVDRTPGRYEGNRPGYQSGHWDFDPDHMPVTRQRIGNSGLPILKRLTEFQTNWQPELQASLSEKRGAKKQSGRNNGYLGGFRGGRWNVQLNERYPRKT</sequence>
<dbReference type="AlphaFoldDB" id="B3GCB1"/>
<gene>
    <name evidence="2" type="primary">AG-0334P</name>
</gene>
<evidence type="ECO:0000313" key="2">
    <source>
        <dbReference type="EMBL" id="ACD69550.1"/>
    </source>
</evidence>
<evidence type="ECO:0000256" key="1">
    <source>
        <dbReference type="SAM" id="MobiDB-lite"/>
    </source>
</evidence>
<feature type="non-terminal residue" evidence="2">
    <location>
        <position position="1"/>
    </location>
</feature>
<proteinExistence type="evidence at transcript level"/>
<accession>B3GCB1</accession>
<feature type="non-terminal residue" evidence="2">
    <location>
        <position position="319"/>
    </location>
</feature>